<evidence type="ECO:0000256" key="1">
    <source>
        <dbReference type="ARBA" id="ARBA00004123"/>
    </source>
</evidence>
<dbReference type="Gene3D" id="4.10.240.10">
    <property type="entry name" value="Zn(2)-C6 fungal-type DNA-binding domain"/>
    <property type="match status" value="1"/>
</dbReference>
<gene>
    <name evidence="8" type="ORF">LRAMOSA07533</name>
</gene>
<dbReference type="GO" id="GO:0003677">
    <property type="term" value="F:DNA binding"/>
    <property type="evidence" value="ECO:0007669"/>
    <property type="project" value="InterPro"/>
</dbReference>
<keyword evidence="5" id="KW-0539">Nucleus</keyword>
<feature type="compositionally biased region" description="Polar residues" evidence="6">
    <location>
        <begin position="554"/>
        <end position="568"/>
    </location>
</feature>
<reference evidence="8" key="1">
    <citation type="journal article" date="2014" name="Genome Announc.">
        <title>De novo whole-genome sequence and genome annotation of Lichtheimia ramosa.</title>
        <authorList>
            <person name="Linde J."/>
            <person name="Schwartze V."/>
            <person name="Binder U."/>
            <person name="Lass-Florl C."/>
            <person name="Voigt K."/>
            <person name="Horn F."/>
        </authorList>
    </citation>
    <scope>NUCLEOTIDE SEQUENCE</scope>
    <source>
        <strain evidence="8">JMRC FSU:6197</strain>
    </source>
</reference>
<dbReference type="GO" id="GO:0008270">
    <property type="term" value="F:zinc ion binding"/>
    <property type="evidence" value="ECO:0007669"/>
    <property type="project" value="InterPro"/>
</dbReference>
<dbReference type="InterPro" id="IPR001138">
    <property type="entry name" value="Zn2Cys6_DnaBD"/>
</dbReference>
<evidence type="ECO:0000259" key="7">
    <source>
        <dbReference type="SMART" id="SM00906"/>
    </source>
</evidence>
<evidence type="ECO:0000256" key="6">
    <source>
        <dbReference type="SAM" id="MobiDB-lite"/>
    </source>
</evidence>
<proteinExistence type="predicted"/>
<evidence type="ECO:0000256" key="3">
    <source>
        <dbReference type="ARBA" id="ARBA00023015"/>
    </source>
</evidence>
<dbReference type="PANTHER" id="PTHR47338:SF11">
    <property type="entry name" value="ZN(II)2CYS6 TRANSCRIPTION FACTOR (EUROFUNG)"/>
    <property type="match status" value="1"/>
</dbReference>
<dbReference type="Pfam" id="PF00172">
    <property type="entry name" value="Zn_clus"/>
    <property type="match status" value="1"/>
</dbReference>
<sequence>MRCDGTKPSCLHCQEASIACEYSESRKRGPRKGYVQVLEQRIAQLERRLSNGEDYVSNNSNSTHPLSPSHMNKKAADVPSLSKASQNPLFGDDKDLYPPMDILIHLVDLFFKHLNSVFPLVHRKTLKRSIHDGTVSRPLLWAIMAIGARFSDHPLIKVDPPYWAGERFAVKASSLVDITMLEPTIPNLQFWGIMACLEYGRASGARAWMYGGIAVRICHELGLNKEETLSKPIKRSDGTIDAAAMALRRRIFWSCFALDKFASAGTGRPQYFGASSFDAALPTVEESVLLLDYYQCTSIHDTQVTNDSLMDVTRHYLELVVLFGQVNSFITHIKSDASSEDLIWPPATDFAMLDVRLQKWKANLPQQFQFNTFNVNKHKDSASQNYLTIWLTSHAIWCTTMLVMHRASLAHNDVQPGDVPTHVYQALQSSISTCRSCIDEAMVLFGLLRELCGRNIWPYMGYSAYICATVLMTSTFSRDPESYVKSRHGLEVLYDMIDNLRPYWPMCERLALTTKDLLLTHTKLYSEQHMIQPSDGYPATTAEAATDEATDPTLLQQEDNNTTTSNPSTIEDIQQHLQSDFGADFPLLLPQQQSALPLLQETLNSNNGDIDFNSFDFLYDSALFGQIMLGNNNNNTRPTPITPSTNEMLPSMLVSQQEPIASDIVQHDTTSDTTQSPSTNNIIS</sequence>
<dbReference type="GO" id="GO:0000981">
    <property type="term" value="F:DNA-binding transcription factor activity, RNA polymerase II-specific"/>
    <property type="evidence" value="ECO:0007669"/>
    <property type="project" value="InterPro"/>
</dbReference>
<dbReference type="PANTHER" id="PTHR47338">
    <property type="entry name" value="ZN(II)2CYS6 TRANSCRIPTION FACTOR (EUROFUNG)-RELATED"/>
    <property type="match status" value="1"/>
</dbReference>
<accession>A0A077WD70</accession>
<keyword evidence="3" id="KW-0805">Transcription regulation</keyword>
<evidence type="ECO:0000256" key="2">
    <source>
        <dbReference type="ARBA" id="ARBA00022723"/>
    </source>
</evidence>
<dbReference type="InterPro" id="IPR050815">
    <property type="entry name" value="TF_fung"/>
</dbReference>
<dbReference type="GO" id="GO:0005634">
    <property type="term" value="C:nucleus"/>
    <property type="evidence" value="ECO:0007669"/>
    <property type="project" value="UniProtKB-SubCell"/>
</dbReference>
<feature type="region of interest" description="Disordered" evidence="6">
    <location>
        <begin position="50"/>
        <end position="78"/>
    </location>
</feature>
<name>A0A077WD70_9FUNG</name>
<comment type="subcellular location">
    <subcellularLocation>
        <location evidence="1">Nucleus</location>
    </subcellularLocation>
</comment>
<dbReference type="GO" id="GO:0006351">
    <property type="term" value="P:DNA-templated transcription"/>
    <property type="evidence" value="ECO:0007669"/>
    <property type="project" value="InterPro"/>
</dbReference>
<dbReference type="EMBL" id="LK023315">
    <property type="protein sequence ID" value="CDS05003.1"/>
    <property type="molecule type" value="Genomic_DNA"/>
</dbReference>
<dbReference type="SMART" id="SM00906">
    <property type="entry name" value="Fungal_trans"/>
    <property type="match status" value="1"/>
</dbReference>
<feature type="domain" description="Xylanolytic transcriptional activator regulatory" evidence="7">
    <location>
        <begin position="207"/>
        <end position="288"/>
    </location>
</feature>
<dbReference type="CDD" id="cd12148">
    <property type="entry name" value="fungal_TF_MHR"/>
    <property type="match status" value="1"/>
</dbReference>
<dbReference type="InterPro" id="IPR007219">
    <property type="entry name" value="XnlR_reg_dom"/>
</dbReference>
<feature type="region of interest" description="Disordered" evidence="6">
    <location>
        <begin position="535"/>
        <end position="568"/>
    </location>
</feature>
<evidence type="ECO:0000256" key="5">
    <source>
        <dbReference type="ARBA" id="ARBA00023242"/>
    </source>
</evidence>
<protein>
    <recommendedName>
        <fullName evidence="7">Xylanolytic transcriptional activator regulatory domain-containing protein</fullName>
    </recommendedName>
</protein>
<keyword evidence="2" id="KW-0479">Metal-binding</keyword>
<feature type="compositionally biased region" description="Polar residues" evidence="6">
    <location>
        <begin position="56"/>
        <end position="70"/>
    </location>
</feature>
<evidence type="ECO:0000313" key="8">
    <source>
        <dbReference type="EMBL" id="CDS05003.1"/>
    </source>
</evidence>
<keyword evidence="4" id="KW-0804">Transcription</keyword>
<dbReference type="Pfam" id="PF04082">
    <property type="entry name" value="Fungal_trans"/>
    <property type="match status" value="1"/>
</dbReference>
<dbReference type="AlphaFoldDB" id="A0A077WD70"/>
<dbReference type="CDD" id="cd00067">
    <property type="entry name" value="GAL4"/>
    <property type="match status" value="1"/>
</dbReference>
<organism evidence="8">
    <name type="scientific">Lichtheimia ramosa</name>
    <dbReference type="NCBI Taxonomy" id="688394"/>
    <lineage>
        <taxon>Eukaryota</taxon>
        <taxon>Fungi</taxon>
        <taxon>Fungi incertae sedis</taxon>
        <taxon>Mucoromycota</taxon>
        <taxon>Mucoromycotina</taxon>
        <taxon>Mucoromycetes</taxon>
        <taxon>Mucorales</taxon>
        <taxon>Lichtheimiaceae</taxon>
        <taxon>Lichtheimia</taxon>
    </lineage>
</organism>
<evidence type="ECO:0000256" key="4">
    <source>
        <dbReference type="ARBA" id="ARBA00023163"/>
    </source>
</evidence>
<dbReference type="OrthoDB" id="2123952at2759"/>
<dbReference type="InterPro" id="IPR036864">
    <property type="entry name" value="Zn2-C6_fun-type_DNA-bd_sf"/>
</dbReference>